<dbReference type="InterPro" id="IPR011010">
    <property type="entry name" value="DNA_brk_join_enz"/>
</dbReference>
<dbReference type="GO" id="GO:0003677">
    <property type="term" value="F:DNA binding"/>
    <property type="evidence" value="ECO:0007669"/>
    <property type="project" value="InterPro"/>
</dbReference>
<dbReference type="AlphaFoldDB" id="A0A6I6DDW8"/>
<protein>
    <submittedName>
        <fullName evidence="2">Integrase/recombinase, RitB</fullName>
    </submittedName>
</protein>
<keyword evidence="1" id="KW-0233">DNA recombination</keyword>
<dbReference type="InterPro" id="IPR013762">
    <property type="entry name" value="Integrase-like_cat_sf"/>
</dbReference>
<gene>
    <name evidence="2" type="ORF">SYNTR_1720</name>
</gene>
<dbReference type="EMBL" id="CP046457">
    <property type="protein sequence ID" value="QGU00314.1"/>
    <property type="molecule type" value="Genomic_DNA"/>
</dbReference>
<accession>A0A6I6DDW8</accession>
<name>A0A6I6DDW8_9FIRM</name>
<sequence length="96" mass="11180">MFRKIIWQANISHSGKGPRLHDLRHTFAVHCLKKWVLAGENLTNLLPYLSVYLGHNDLRGTQHYLRLTSDLYPTITTSVEQHFSNTIPEVVFYEDD</sequence>
<evidence type="ECO:0000256" key="1">
    <source>
        <dbReference type="ARBA" id="ARBA00023172"/>
    </source>
</evidence>
<proteinExistence type="predicted"/>
<organism evidence="2 3">
    <name type="scientific">Candidatus Syntrophocurvum alkaliphilum</name>
    <dbReference type="NCBI Taxonomy" id="2293317"/>
    <lineage>
        <taxon>Bacteria</taxon>
        <taxon>Bacillati</taxon>
        <taxon>Bacillota</taxon>
        <taxon>Clostridia</taxon>
        <taxon>Eubacteriales</taxon>
        <taxon>Syntrophomonadaceae</taxon>
        <taxon>Candidatus Syntrophocurvum</taxon>
    </lineage>
</organism>
<dbReference type="GO" id="GO:0015074">
    <property type="term" value="P:DNA integration"/>
    <property type="evidence" value="ECO:0007669"/>
    <property type="project" value="InterPro"/>
</dbReference>
<dbReference type="SUPFAM" id="SSF56349">
    <property type="entry name" value="DNA breaking-rejoining enzymes"/>
    <property type="match status" value="1"/>
</dbReference>
<reference evidence="3" key="1">
    <citation type="journal article" date="2019" name="Microbiology">
        <title>Complete Genome Sequence of an Uncultured Bacterium of the Candidate Phylum Bipolaricaulota.</title>
        <authorList>
            <person name="Kadnikov V.V."/>
            <person name="Mardanov A.V."/>
            <person name="Beletsky A.V."/>
            <person name="Frank Y.A."/>
            <person name="Karnachuk O.V."/>
            <person name="Ravin N.V."/>
        </authorList>
    </citation>
    <scope>NUCLEOTIDE SEQUENCE [LARGE SCALE GENOMIC DNA]</scope>
</reference>
<evidence type="ECO:0000313" key="3">
    <source>
        <dbReference type="Proteomes" id="UP000426444"/>
    </source>
</evidence>
<dbReference type="Gene3D" id="1.10.443.10">
    <property type="entry name" value="Intergrase catalytic core"/>
    <property type="match status" value="1"/>
</dbReference>
<dbReference type="KEGG" id="salq:SYNTR_1720"/>
<evidence type="ECO:0000313" key="2">
    <source>
        <dbReference type="EMBL" id="QGU00314.1"/>
    </source>
</evidence>
<dbReference type="Proteomes" id="UP000426444">
    <property type="component" value="Chromosome"/>
</dbReference>
<keyword evidence="3" id="KW-1185">Reference proteome</keyword>
<dbReference type="GO" id="GO:0006310">
    <property type="term" value="P:DNA recombination"/>
    <property type="evidence" value="ECO:0007669"/>
    <property type="project" value="UniProtKB-KW"/>
</dbReference>